<dbReference type="EMBL" id="GL433843">
    <property type="protein sequence ID" value="EFN55871.1"/>
    <property type="molecule type" value="Genomic_DNA"/>
</dbReference>
<organism evidence="3">
    <name type="scientific">Chlorella variabilis</name>
    <name type="common">Green alga</name>
    <dbReference type="NCBI Taxonomy" id="554065"/>
    <lineage>
        <taxon>Eukaryota</taxon>
        <taxon>Viridiplantae</taxon>
        <taxon>Chlorophyta</taxon>
        <taxon>core chlorophytes</taxon>
        <taxon>Trebouxiophyceae</taxon>
        <taxon>Chlorellales</taxon>
        <taxon>Chlorellaceae</taxon>
        <taxon>Chlorella clade</taxon>
        <taxon>Chlorella</taxon>
    </lineage>
</organism>
<evidence type="ECO:0008006" key="4">
    <source>
        <dbReference type="Google" id="ProtNLM"/>
    </source>
</evidence>
<feature type="compositionally biased region" description="Gly residues" evidence="1">
    <location>
        <begin position="163"/>
        <end position="182"/>
    </location>
</feature>
<protein>
    <recommendedName>
        <fullName evidence="4">Phospholipid scramblase</fullName>
    </recommendedName>
</protein>
<dbReference type="STRING" id="554065.E1ZEH3"/>
<feature type="region of interest" description="Disordered" evidence="1">
    <location>
        <begin position="106"/>
        <end position="182"/>
    </location>
</feature>
<dbReference type="AlphaFoldDB" id="E1ZEH3"/>
<dbReference type="Proteomes" id="UP000008141">
    <property type="component" value="Unassembled WGS sequence"/>
</dbReference>
<name>E1ZEH3_CHLVA</name>
<accession>E1ZEH3</accession>
<dbReference type="InParanoid" id="E1ZEH3"/>
<feature type="compositionally biased region" description="Low complexity" evidence="1">
    <location>
        <begin position="106"/>
        <end position="125"/>
    </location>
</feature>
<dbReference type="GeneID" id="17355359"/>
<evidence type="ECO:0000256" key="1">
    <source>
        <dbReference type="SAM" id="MobiDB-lite"/>
    </source>
</evidence>
<reference evidence="2 3" key="1">
    <citation type="journal article" date="2010" name="Plant Cell">
        <title>The Chlorella variabilis NC64A genome reveals adaptation to photosymbiosis, coevolution with viruses, and cryptic sex.</title>
        <authorList>
            <person name="Blanc G."/>
            <person name="Duncan G."/>
            <person name="Agarkova I."/>
            <person name="Borodovsky M."/>
            <person name="Gurnon J."/>
            <person name="Kuo A."/>
            <person name="Lindquist E."/>
            <person name="Lucas S."/>
            <person name="Pangilinan J."/>
            <person name="Polle J."/>
            <person name="Salamov A."/>
            <person name="Terry A."/>
            <person name="Yamada T."/>
            <person name="Dunigan D.D."/>
            <person name="Grigoriev I.V."/>
            <person name="Claverie J.M."/>
            <person name="Van Etten J.L."/>
        </authorList>
    </citation>
    <scope>NUCLEOTIDE SEQUENCE [LARGE SCALE GENOMIC DNA]</scope>
    <source>
        <strain evidence="2 3">NC64A</strain>
    </source>
</reference>
<sequence>MAALSTTYATARHSSCRCTGADLNLPPPPVTALAQARTDVSVIPTSAGNQLAVHRPLRLDERMVALAAAISIDYDFFSRHSYGGGVLTPFFGPPVMPYPGPVGGEAAKAGGPAEGAKGAAGGAAPTDSGAPGGEKPLERDLGSNNGGWFGGSGKQEEDEGEGDWGSSGGGGDDAGGDGGGWG</sequence>
<evidence type="ECO:0000313" key="2">
    <source>
        <dbReference type="EMBL" id="EFN55871.1"/>
    </source>
</evidence>
<keyword evidence="3" id="KW-1185">Reference proteome</keyword>
<feature type="compositionally biased region" description="Gly residues" evidence="1">
    <location>
        <begin position="144"/>
        <end position="153"/>
    </location>
</feature>
<dbReference type="RefSeq" id="XP_005847973.1">
    <property type="nucleotide sequence ID" value="XM_005847911.1"/>
</dbReference>
<evidence type="ECO:0000313" key="3">
    <source>
        <dbReference type="Proteomes" id="UP000008141"/>
    </source>
</evidence>
<gene>
    <name evidence="2" type="ORF">CHLNCDRAFT_145465</name>
</gene>
<dbReference type="OrthoDB" id="191150at2759"/>
<proteinExistence type="predicted"/>
<dbReference type="KEGG" id="cvr:CHLNCDRAFT_145465"/>